<feature type="compositionally biased region" description="Basic and acidic residues" evidence="1">
    <location>
        <begin position="114"/>
        <end position="130"/>
    </location>
</feature>
<dbReference type="AlphaFoldDB" id="A0A8X6J8Z8"/>
<feature type="non-terminal residue" evidence="2">
    <location>
        <position position="228"/>
    </location>
</feature>
<evidence type="ECO:0000313" key="3">
    <source>
        <dbReference type="Proteomes" id="UP000887116"/>
    </source>
</evidence>
<feature type="compositionally biased region" description="Basic and acidic residues" evidence="1">
    <location>
        <begin position="45"/>
        <end position="54"/>
    </location>
</feature>
<organism evidence="2 3">
    <name type="scientific">Trichonephila clavata</name>
    <name type="common">Joro spider</name>
    <name type="synonym">Nephila clavata</name>
    <dbReference type="NCBI Taxonomy" id="2740835"/>
    <lineage>
        <taxon>Eukaryota</taxon>
        <taxon>Metazoa</taxon>
        <taxon>Ecdysozoa</taxon>
        <taxon>Arthropoda</taxon>
        <taxon>Chelicerata</taxon>
        <taxon>Arachnida</taxon>
        <taxon>Araneae</taxon>
        <taxon>Araneomorphae</taxon>
        <taxon>Entelegynae</taxon>
        <taxon>Araneoidea</taxon>
        <taxon>Nephilidae</taxon>
        <taxon>Trichonephila</taxon>
    </lineage>
</organism>
<feature type="compositionally biased region" description="Basic and acidic residues" evidence="1">
    <location>
        <begin position="218"/>
        <end position="228"/>
    </location>
</feature>
<feature type="region of interest" description="Disordered" evidence="1">
    <location>
        <begin position="160"/>
        <end position="228"/>
    </location>
</feature>
<comment type="caution">
    <text evidence="2">The sequence shown here is derived from an EMBL/GenBank/DDBJ whole genome shotgun (WGS) entry which is preliminary data.</text>
</comment>
<evidence type="ECO:0000313" key="2">
    <source>
        <dbReference type="EMBL" id="GFR15548.1"/>
    </source>
</evidence>
<proteinExistence type="predicted"/>
<feature type="compositionally biased region" description="Basic and acidic residues" evidence="1">
    <location>
        <begin position="163"/>
        <end position="208"/>
    </location>
</feature>
<sequence length="228" mass="25165">MLSDVSIQETTVGDCLILKQNRHWRTQDNLQSIGSSSPSPSKLPDVLKSEKRDGPKFADSNLVVVANPAILWFGELKLADEKGEYPKLGDPKLDDEENIGFPNPEDENEEDPLDGAKDDAKFDAAKEEGPKLGGQTMKIQNLLNLMAMIQDLMIQNFAEGNGDDPKLKGPKLVEDNGEDPRPKDPNDDGLKFGEGEPKLLEDPKREPLEAYVGETNDEDGRGFNKDGY</sequence>
<feature type="compositionally biased region" description="Acidic residues" evidence="1">
    <location>
        <begin position="93"/>
        <end position="113"/>
    </location>
</feature>
<feature type="region of interest" description="Disordered" evidence="1">
    <location>
        <begin position="29"/>
        <end position="54"/>
    </location>
</feature>
<dbReference type="Proteomes" id="UP000887116">
    <property type="component" value="Unassembled WGS sequence"/>
</dbReference>
<protein>
    <submittedName>
        <fullName evidence="2">Uncharacterized protein</fullName>
    </submittedName>
</protein>
<evidence type="ECO:0000256" key="1">
    <source>
        <dbReference type="SAM" id="MobiDB-lite"/>
    </source>
</evidence>
<gene>
    <name evidence="2" type="ORF">TNCT_144331</name>
</gene>
<keyword evidence="3" id="KW-1185">Reference proteome</keyword>
<reference evidence="2" key="1">
    <citation type="submission" date="2020-07" db="EMBL/GenBank/DDBJ databases">
        <title>Multicomponent nature underlies the extraordinary mechanical properties of spider dragline silk.</title>
        <authorList>
            <person name="Kono N."/>
            <person name="Nakamura H."/>
            <person name="Mori M."/>
            <person name="Yoshida Y."/>
            <person name="Ohtoshi R."/>
            <person name="Malay A.D."/>
            <person name="Moran D.A.P."/>
            <person name="Tomita M."/>
            <person name="Numata K."/>
            <person name="Arakawa K."/>
        </authorList>
    </citation>
    <scope>NUCLEOTIDE SEQUENCE</scope>
</reference>
<dbReference type="EMBL" id="BMAO01027259">
    <property type="protein sequence ID" value="GFR15548.1"/>
    <property type="molecule type" value="Genomic_DNA"/>
</dbReference>
<accession>A0A8X6J8Z8</accession>
<name>A0A8X6J8Z8_TRICU</name>
<feature type="region of interest" description="Disordered" evidence="1">
    <location>
        <begin position="87"/>
        <end position="134"/>
    </location>
</feature>